<dbReference type="Pfam" id="PF24621">
    <property type="entry name" value="DHQS_C"/>
    <property type="match status" value="1"/>
</dbReference>
<dbReference type="OrthoDB" id="9806583at2"/>
<dbReference type="EC" id="4.2.3.4" evidence="7 18"/>
<dbReference type="RefSeq" id="WP_089937338.1">
    <property type="nucleotide sequence ID" value="NZ_CAKOEX010000001.1"/>
</dbReference>
<dbReference type="GO" id="GO:0009423">
    <property type="term" value="P:chorismate biosynthetic process"/>
    <property type="evidence" value="ECO:0007669"/>
    <property type="project" value="UniProtKB-UniRule"/>
</dbReference>
<dbReference type="PIRSF" id="PIRSF001455">
    <property type="entry name" value="DHQ_synth"/>
    <property type="match status" value="1"/>
</dbReference>
<dbReference type="GO" id="GO:0000166">
    <property type="term" value="F:nucleotide binding"/>
    <property type="evidence" value="ECO:0007669"/>
    <property type="project" value="UniProtKB-KW"/>
</dbReference>
<keyword evidence="15 18" id="KW-0057">Aromatic amino acid biosynthesis</keyword>
<comment type="cofactor">
    <cofactor evidence="3">
        <name>Zn(2+)</name>
        <dbReference type="ChEBI" id="CHEBI:29105"/>
    </cofactor>
</comment>
<dbReference type="InterPro" id="IPR030960">
    <property type="entry name" value="DHQS/DOIS_N"/>
</dbReference>
<keyword evidence="22" id="KW-1185">Reference proteome</keyword>
<dbReference type="InterPro" id="IPR056179">
    <property type="entry name" value="DHQS_C"/>
</dbReference>
<evidence type="ECO:0000256" key="7">
    <source>
        <dbReference type="ARBA" id="ARBA00013031"/>
    </source>
</evidence>
<dbReference type="Gene3D" id="1.20.1090.10">
    <property type="entry name" value="Dehydroquinate synthase-like - alpha domain"/>
    <property type="match status" value="1"/>
</dbReference>
<evidence type="ECO:0000256" key="6">
    <source>
        <dbReference type="ARBA" id="ARBA00005412"/>
    </source>
</evidence>
<dbReference type="Proteomes" id="UP000245433">
    <property type="component" value="Unassembled WGS sequence"/>
</dbReference>
<evidence type="ECO:0000256" key="15">
    <source>
        <dbReference type="ARBA" id="ARBA00023141"/>
    </source>
</evidence>
<evidence type="ECO:0000313" key="21">
    <source>
        <dbReference type="EMBL" id="PVY86172.1"/>
    </source>
</evidence>
<dbReference type="PANTHER" id="PTHR43622:SF7">
    <property type="entry name" value="3-DEHYDROQUINATE SYNTHASE, CHLOROPLASTIC"/>
    <property type="match status" value="1"/>
</dbReference>
<comment type="function">
    <text evidence="18">Catalyzes the conversion of 3-deoxy-D-arabino-heptulosonate 7-phosphate (DAHP) to dehydroquinate (DHQ).</text>
</comment>
<dbReference type="AlphaFoldDB" id="A0A2U1DF44"/>
<dbReference type="UniPathway" id="UPA00053">
    <property type="reaction ID" value="UER00085"/>
</dbReference>
<dbReference type="CDD" id="cd08195">
    <property type="entry name" value="DHQS"/>
    <property type="match status" value="1"/>
</dbReference>
<comment type="similarity">
    <text evidence="6 18">Belongs to the sugar phosphate cyclases superfamily. Dehydroquinate synthase family.</text>
</comment>
<evidence type="ECO:0000313" key="22">
    <source>
        <dbReference type="Proteomes" id="UP000245433"/>
    </source>
</evidence>
<evidence type="ECO:0000256" key="12">
    <source>
        <dbReference type="ARBA" id="ARBA00022741"/>
    </source>
</evidence>
<accession>A0A2U1DF44</accession>
<evidence type="ECO:0000256" key="4">
    <source>
        <dbReference type="ARBA" id="ARBA00004496"/>
    </source>
</evidence>
<dbReference type="Gene3D" id="3.40.50.1970">
    <property type="match status" value="1"/>
</dbReference>
<evidence type="ECO:0000256" key="3">
    <source>
        <dbReference type="ARBA" id="ARBA00001947"/>
    </source>
</evidence>
<dbReference type="HAMAP" id="MF_00110">
    <property type="entry name" value="DHQ_synthase"/>
    <property type="match status" value="1"/>
</dbReference>
<keyword evidence="17 18" id="KW-0170">Cobalt</keyword>
<proteinExistence type="inferred from homology"/>
<keyword evidence="9 18" id="KW-0963">Cytoplasm</keyword>
<evidence type="ECO:0000256" key="14">
    <source>
        <dbReference type="ARBA" id="ARBA00023027"/>
    </source>
</evidence>
<feature type="binding site" evidence="18">
    <location>
        <position position="262"/>
    </location>
    <ligand>
        <name>Zn(2+)</name>
        <dbReference type="ChEBI" id="CHEBI:29105"/>
    </ligand>
</feature>
<comment type="cofactor">
    <cofactor evidence="2 18">
        <name>NAD(+)</name>
        <dbReference type="ChEBI" id="CHEBI:57540"/>
    </cofactor>
</comment>
<dbReference type="GO" id="GO:0009073">
    <property type="term" value="P:aromatic amino acid family biosynthetic process"/>
    <property type="evidence" value="ECO:0007669"/>
    <property type="project" value="UniProtKB-KW"/>
</dbReference>
<evidence type="ECO:0000256" key="8">
    <source>
        <dbReference type="ARBA" id="ARBA00017684"/>
    </source>
</evidence>
<evidence type="ECO:0000256" key="17">
    <source>
        <dbReference type="ARBA" id="ARBA00023285"/>
    </source>
</evidence>
<feature type="binding site" evidence="18">
    <location>
        <position position="152"/>
    </location>
    <ligand>
        <name>NAD(+)</name>
        <dbReference type="ChEBI" id="CHEBI:57540"/>
    </ligand>
</feature>
<dbReference type="InterPro" id="IPR050071">
    <property type="entry name" value="Dehydroquinate_synthase"/>
</dbReference>
<evidence type="ECO:0000259" key="19">
    <source>
        <dbReference type="Pfam" id="PF01761"/>
    </source>
</evidence>
<dbReference type="SUPFAM" id="SSF56796">
    <property type="entry name" value="Dehydroquinate synthase-like"/>
    <property type="match status" value="1"/>
</dbReference>
<comment type="cofactor">
    <cofactor evidence="18">
        <name>Co(2+)</name>
        <dbReference type="ChEBI" id="CHEBI:48828"/>
    </cofactor>
    <cofactor evidence="18">
        <name>Zn(2+)</name>
        <dbReference type="ChEBI" id="CHEBI:29105"/>
    </cofactor>
    <text evidence="18">Binds 1 divalent metal cation per subunit. Can use either Co(2+) or Zn(2+).</text>
</comment>
<keyword evidence="12 18" id="KW-0547">Nucleotide-binding</keyword>
<feature type="binding site" evidence="18">
    <location>
        <begin position="130"/>
        <end position="131"/>
    </location>
    <ligand>
        <name>NAD(+)</name>
        <dbReference type="ChEBI" id="CHEBI:57540"/>
    </ligand>
</feature>
<dbReference type="FunFam" id="3.40.50.1970:FF:000007">
    <property type="entry name" value="Pentafunctional AROM polypeptide"/>
    <property type="match status" value="1"/>
</dbReference>
<feature type="domain" description="3-dehydroquinate synthase C-terminal" evidence="20">
    <location>
        <begin position="182"/>
        <end position="322"/>
    </location>
</feature>
<dbReference type="InterPro" id="IPR016037">
    <property type="entry name" value="DHQ_synth_AroB"/>
</dbReference>
<comment type="pathway">
    <text evidence="5 18">Metabolic intermediate biosynthesis; chorismate biosynthesis; chorismate from D-erythrose 4-phosphate and phosphoenolpyruvate: step 2/7.</text>
</comment>
<dbReference type="GO" id="GO:0046872">
    <property type="term" value="F:metal ion binding"/>
    <property type="evidence" value="ECO:0007669"/>
    <property type="project" value="UniProtKB-KW"/>
</dbReference>
<keyword evidence="16 18" id="KW-0456">Lyase</keyword>
<feature type="binding site" evidence="18">
    <location>
        <position position="246"/>
    </location>
    <ligand>
        <name>Zn(2+)</name>
        <dbReference type="ChEBI" id="CHEBI:29105"/>
    </ligand>
</feature>
<organism evidence="21 22">
    <name type="scientific">Convivina intestini</name>
    <dbReference type="NCBI Taxonomy" id="1505726"/>
    <lineage>
        <taxon>Bacteria</taxon>
        <taxon>Bacillati</taxon>
        <taxon>Bacillota</taxon>
        <taxon>Bacilli</taxon>
        <taxon>Lactobacillales</taxon>
        <taxon>Lactobacillaceae</taxon>
        <taxon>Convivina</taxon>
    </lineage>
</organism>
<keyword evidence="13 18" id="KW-0862">Zinc</keyword>
<name>A0A2U1DF44_9LACO</name>
<dbReference type="Pfam" id="PF01761">
    <property type="entry name" value="DHQ_synthase"/>
    <property type="match status" value="1"/>
</dbReference>
<keyword evidence="14 18" id="KW-0520">NAD</keyword>
<comment type="catalytic activity">
    <reaction evidence="1 18">
        <text>7-phospho-2-dehydro-3-deoxy-D-arabino-heptonate = 3-dehydroquinate + phosphate</text>
        <dbReference type="Rhea" id="RHEA:21968"/>
        <dbReference type="ChEBI" id="CHEBI:32364"/>
        <dbReference type="ChEBI" id="CHEBI:43474"/>
        <dbReference type="ChEBI" id="CHEBI:58394"/>
        <dbReference type="EC" id="4.2.3.4"/>
    </reaction>
</comment>
<comment type="caution">
    <text evidence="21">The sequence shown here is derived from an EMBL/GenBank/DDBJ whole genome shotgun (WGS) entry which is preliminary data.</text>
</comment>
<reference evidence="21 22" key="1">
    <citation type="submission" date="2018-04" db="EMBL/GenBank/DDBJ databases">
        <title>Genomic Encyclopedia of Type Strains, Phase IV (KMG-IV): sequencing the most valuable type-strain genomes for metagenomic binning, comparative biology and taxonomic classification.</title>
        <authorList>
            <person name="Goeker M."/>
        </authorList>
    </citation>
    <scope>NUCLEOTIDE SEQUENCE [LARGE SCALE GENOMIC DNA]</scope>
    <source>
        <strain evidence="21 22">DSM 28795</strain>
    </source>
</reference>
<comment type="subcellular location">
    <subcellularLocation>
        <location evidence="4 18">Cytoplasm</location>
    </subcellularLocation>
</comment>
<dbReference type="EMBL" id="QEKT01000001">
    <property type="protein sequence ID" value="PVY86172.1"/>
    <property type="molecule type" value="Genomic_DNA"/>
</dbReference>
<comment type="caution">
    <text evidence="18">Lacks conserved residue(s) required for the propagation of feature annotation.</text>
</comment>
<dbReference type="GO" id="GO:0003856">
    <property type="term" value="F:3-dehydroquinate synthase activity"/>
    <property type="evidence" value="ECO:0007669"/>
    <property type="project" value="UniProtKB-UniRule"/>
</dbReference>
<feature type="binding site" evidence="18">
    <location>
        <position position="143"/>
    </location>
    <ligand>
        <name>NAD(+)</name>
        <dbReference type="ChEBI" id="CHEBI:57540"/>
    </ligand>
</feature>
<dbReference type="NCBIfam" id="TIGR01357">
    <property type="entry name" value="aroB"/>
    <property type="match status" value="1"/>
</dbReference>
<dbReference type="InterPro" id="IPR030963">
    <property type="entry name" value="DHQ_synth_fam"/>
</dbReference>
<dbReference type="PANTHER" id="PTHR43622">
    <property type="entry name" value="3-DEHYDROQUINATE SYNTHASE"/>
    <property type="match status" value="1"/>
</dbReference>
<feature type="domain" description="3-dehydroquinate synthase N-terminal" evidence="19">
    <location>
        <begin position="68"/>
        <end position="179"/>
    </location>
</feature>
<protein>
    <recommendedName>
        <fullName evidence="8 18">3-dehydroquinate synthase</fullName>
        <shortName evidence="18">DHQS</shortName>
        <ecNumber evidence="7 18">4.2.3.4</ecNumber>
    </recommendedName>
</protein>
<evidence type="ECO:0000256" key="10">
    <source>
        <dbReference type="ARBA" id="ARBA00022605"/>
    </source>
</evidence>
<evidence type="ECO:0000256" key="16">
    <source>
        <dbReference type="ARBA" id="ARBA00023239"/>
    </source>
</evidence>
<dbReference type="GO" id="GO:0008652">
    <property type="term" value="P:amino acid biosynthetic process"/>
    <property type="evidence" value="ECO:0007669"/>
    <property type="project" value="UniProtKB-KW"/>
</dbReference>
<evidence type="ECO:0000256" key="5">
    <source>
        <dbReference type="ARBA" id="ARBA00004661"/>
    </source>
</evidence>
<sequence length="352" mass="37860">MTTVKVKLTHKNYDVKIEKGLHQAIGEQVRSVWQPRKVVLITDSNVGPLYLSSAQGQLEKAGFEVLPVEVPAGEASKSLTKVGEIISQMAQAGFTRQDGVISLGGGMVGDLSGVVASLYMRGIAFIQIATSLTAQVDSSVGGKTAVNLGETKNIAGTFYQPDLVLVDSDYLDTLTDRDLVEGYGEVAKTSALEGQDFFNFTGKIRSVQDIRDHAPELSERSIAYKAKVVMGDEKEAGQRQFLNFGHTFGHAIELLSHGSLRHGEAVAIGMVTVTRVFEAEGISPEGLTQALIDRLQAVGLPISSDLVGTPLFFQHMINDKKNRGGVINMVALAQVGQPIIVPKPLDEIRSMI</sequence>
<evidence type="ECO:0000256" key="11">
    <source>
        <dbReference type="ARBA" id="ARBA00022723"/>
    </source>
</evidence>
<keyword evidence="11 18" id="KW-0479">Metal-binding</keyword>
<feature type="binding site" evidence="18">
    <location>
        <position position="185"/>
    </location>
    <ligand>
        <name>Zn(2+)</name>
        <dbReference type="ChEBI" id="CHEBI:29105"/>
    </ligand>
</feature>
<evidence type="ECO:0000256" key="1">
    <source>
        <dbReference type="ARBA" id="ARBA00001393"/>
    </source>
</evidence>
<evidence type="ECO:0000256" key="9">
    <source>
        <dbReference type="ARBA" id="ARBA00022490"/>
    </source>
</evidence>
<evidence type="ECO:0000256" key="2">
    <source>
        <dbReference type="ARBA" id="ARBA00001911"/>
    </source>
</evidence>
<keyword evidence="10 18" id="KW-0028">Amino-acid biosynthesis</keyword>
<dbReference type="GO" id="GO:0005737">
    <property type="term" value="C:cytoplasm"/>
    <property type="evidence" value="ECO:0007669"/>
    <property type="project" value="UniProtKB-SubCell"/>
</dbReference>
<evidence type="ECO:0000256" key="18">
    <source>
        <dbReference type="HAMAP-Rule" id="MF_00110"/>
    </source>
</evidence>
<evidence type="ECO:0000256" key="13">
    <source>
        <dbReference type="ARBA" id="ARBA00022833"/>
    </source>
</evidence>
<evidence type="ECO:0000259" key="20">
    <source>
        <dbReference type="Pfam" id="PF24621"/>
    </source>
</evidence>
<gene>
    <name evidence="18" type="primary">aroB</name>
    <name evidence="21" type="ORF">C7384_10185</name>
</gene>